<name>X1F7V6_9ZZZZ</name>
<gene>
    <name evidence="1" type="ORF">S03H2_20919</name>
</gene>
<dbReference type="EMBL" id="BARU01011087">
    <property type="protein sequence ID" value="GAH41007.1"/>
    <property type="molecule type" value="Genomic_DNA"/>
</dbReference>
<proteinExistence type="predicted"/>
<sequence length="35" mass="4117">MKGESNDLVDTSLVLSQFSKRKKVAIELYREFVRE</sequence>
<organism evidence="1">
    <name type="scientific">marine sediment metagenome</name>
    <dbReference type="NCBI Taxonomy" id="412755"/>
    <lineage>
        <taxon>unclassified sequences</taxon>
        <taxon>metagenomes</taxon>
        <taxon>ecological metagenomes</taxon>
    </lineage>
</organism>
<reference evidence="1" key="1">
    <citation type="journal article" date="2014" name="Front. Microbiol.">
        <title>High frequency of phylogenetically diverse reductive dehalogenase-homologous genes in deep subseafloor sedimentary metagenomes.</title>
        <authorList>
            <person name="Kawai M."/>
            <person name="Futagami T."/>
            <person name="Toyoda A."/>
            <person name="Takaki Y."/>
            <person name="Nishi S."/>
            <person name="Hori S."/>
            <person name="Arai W."/>
            <person name="Tsubouchi T."/>
            <person name="Morono Y."/>
            <person name="Uchiyama I."/>
            <person name="Ito T."/>
            <person name="Fujiyama A."/>
            <person name="Inagaki F."/>
            <person name="Takami H."/>
        </authorList>
    </citation>
    <scope>NUCLEOTIDE SEQUENCE</scope>
    <source>
        <strain evidence="1">Expedition CK06-06</strain>
    </source>
</reference>
<protein>
    <submittedName>
        <fullName evidence="1">Uncharacterized protein</fullName>
    </submittedName>
</protein>
<accession>X1F7V6</accession>
<feature type="non-terminal residue" evidence="1">
    <location>
        <position position="35"/>
    </location>
</feature>
<comment type="caution">
    <text evidence="1">The sequence shown here is derived from an EMBL/GenBank/DDBJ whole genome shotgun (WGS) entry which is preliminary data.</text>
</comment>
<evidence type="ECO:0000313" key="1">
    <source>
        <dbReference type="EMBL" id="GAH41007.1"/>
    </source>
</evidence>
<dbReference type="AlphaFoldDB" id="X1F7V6"/>